<accession>A0A7W7H2A3</accession>
<protein>
    <recommendedName>
        <fullName evidence="3">Calcineurin-like phosphoesterase family protein</fullName>
    </recommendedName>
</protein>
<evidence type="ECO:0008006" key="3">
    <source>
        <dbReference type="Google" id="ProtNLM"/>
    </source>
</evidence>
<dbReference type="PANTHER" id="PTHR46546">
    <property type="entry name" value="SHEWANELLA-LIKE PROTEIN PHOSPHATASE 1"/>
    <property type="match status" value="1"/>
</dbReference>
<sequence length="208" mass="21532">MIDDVRGWAGQAAAAGGVVGALLGNHEVQLMAAHLFGTAPVPGWDQAGGFRGGWARFGGRDSDLRALTGEHLAWIAARPAMALVDGHLLVHSDTTAYRAFGDSVAAVNTAVRAALAGRDPAGWLEFCGRISDRAAFRDGAAPGPDDPVAVMLRTFGGAVLVHGHSTLPKHFGVPAAQVREPVRYAGGRVLAVDGGVHEGGRILLPRLV</sequence>
<dbReference type="Proteomes" id="UP000546162">
    <property type="component" value="Unassembled WGS sequence"/>
</dbReference>
<reference evidence="1 2" key="1">
    <citation type="submission" date="2020-08" db="EMBL/GenBank/DDBJ databases">
        <title>Sequencing the genomes of 1000 actinobacteria strains.</title>
        <authorList>
            <person name="Klenk H.-P."/>
        </authorList>
    </citation>
    <scope>NUCLEOTIDE SEQUENCE [LARGE SCALE GENOMIC DNA]</scope>
    <source>
        <strain evidence="1 2">DSM 45809</strain>
    </source>
</reference>
<evidence type="ECO:0000313" key="2">
    <source>
        <dbReference type="Proteomes" id="UP000546162"/>
    </source>
</evidence>
<keyword evidence="2" id="KW-1185">Reference proteome</keyword>
<dbReference type="SUPFAM" id="SSF56300">
    <property type="entry name" value="Metallo-dependent phosphatases"/>
    <property type="match status" value="1"/>
</dbReference>
<dbReference type="PANTHER" id="PTHR46546:SF4">
    <property type="entry name" value="SHEWANELLA-LIKE PROTEIN PHOSPHATASE 1"/>
    <property type="match status" value="1"/>
</dbReference>
<dbReference type="RefSeq" id="WP_203759138.1">
    <property type="nucleotide sequence ID" value="NZ_BAABFG010000005.1"/>
</dbReference>
<gene>
    <name evidence="1" type="ORF">BJY16_006031</name>
</gene>
<proteinExistence type="predicted"/>
<name>A0A7W7H2A3_9ACTN</name>
<comment type="caution">
    <text evidence="1">The sequence shown here is derived from an EMBL/GenBank/DDBJ whole genome shotgun (WGS) entry which is preliminary data.</text>
</comment>
<dbReference type="EMBL" id="JACHNB010000001">
    <property type="protein sequence ID" value="MBB4742572.1"/>
    <property type="molecule type" value="Genomic_DNA"/>
</dbReference>
<evidence type="ECO:0000313" key="1">
    <source>
        <dbReference type="EMBL" id="MBB4742572.1"/>
    </source>
</evidence>
<organism evidence="1 2">
    <name type="scientific">Actinoplanes octamycinicus</name>
    <dbReference type="NCBI Taxonomy" id="135948"/>
    <lineage>
        <taxon>Bacteria</taxon>
        <taxon>Bacillati</taxon>
        <taxon>Actinomycetota</taxon>
        <taxon>Actinomycetes</taxon>
        <taxon>Micromonosporales</taxon>
        <taxon>Micromonosporaceae</taxon>
        <taxon>Actinoplanes</taxon>
    </lineage>
</organism>
<dbReference type="Gene3D" id="3.60.21.10">
    <property type="match status" value="1"/>
</dbReference>
<dbReference type="InterPro" id="IPR029052">
    <property type="entry name" value="Metallo-depent_PP-like"/>
</dbReference>
<dbReference type="AlphaFoldDB" id="A0A7W7H2A3"/>